<organism evidence="1 2">
    <name type="scientific">Microbotryum silenes-dioicae</name>
    <dbReference type="NCBI Taxonomy" id="796604"/>
    <lineage>
        <taxon>Eukaryota</taxon>
        <taxon>Fungi</taxon>
        <taxon>Dikarya</taxon>
        <taxon>Basidiomycota</taxon>
        <taxon>Pucciniomycotina</taxon>
        <taxon>Microbotryomycetes</taxon>
        <taxon>Microbotryales</taxon>
        <taxon>Microbotryaceae</taxon>
        <taxon>Microbotryum</taxon>
    </lineage>
</organism>
<evidence type="ECO:0000313" key="1">
    <source>
        <dbReference type="EMBL" id="SGY49888.1"/>
    </source>
</evidence>
<gene>
    <name evidence="1" type="primary">BQ5605_C001g00832</name>
    <name evidence="1" type="ORF">BQ5605_C001G00832</name>
</gene>
<sequence>MVNRRSPKITKTRLFRSVIVVRSDRDTDRDIGAFGSGYRPGHRRVRLVVGKPLRSPLVSGHCRINIFDSKQAWAESSSVSPENKSCSATRFCGNSASKFSTGNFLYRLRSPKSMLPEEFERTTAAKLMVRLSLLKSLQMNRLESQGSASPSLIGSSKK</sequence>
<proteinExistence type="predicted"/>
<dbReference type="AlphaFoldDB" id="A0A2X0MRW7"/>
<accession>A0A2X0MRW7</accession>
<reference evidence="1 2" key="1">
    <citation type="submission" date="2016-11" db="EMBL/GenBank/DDBJ databases">
        <authorList>
            <person name="Jaros S."/>
            <person name="Januszkiewicz K."/>
            <person name="Wedrychowicz H."/>
        </authorList>
    </citation>
    <scope>NUCLEOTIDE SEQUENCE [LARGE SCALE GENOMIC DNA]</scope>
</reference>
<protein>
    <submittedName>
        <fullName evidence="1">BQ5605_C001g00832 protein</fullName>
    </submittedName>
</protein>
<keyword evidence="2" id="KW-1185">Reference proteome</keyword>
<dbReference type="Proteomes" id="UP000249464">
    <property type="component" value="Unassembled WGS sequence"/>
</dbReference>
<name>A0A2X0MRW7_9BASI</name>
<dbReference type="EMBL" id="FQNC01000043">
    <property type="protein sequence ID" value="SGY49888.1"/>
    <property type="molecule type" value="Genomic_DNA"/>
</dbReference>
<evidence type="ECO:0000313" key="2">
    <source>
        <dbReference type="Proteomes" id="UP000249464"/>
    </source>
</evidence>